<organism evidence="2 3">
    <name type="scientific">Escherichia coli</name>
    <dbReference type="NCBI Taxonomy" id="562"/>
    <lineage>
        <taxon>Bacteria</taxon>
        <taxon>Pseudomonadati</taxon>
        <taxon>Pseudomonadota</taxon>
        <taxon>Gammaproteobacteria</taxon>
        <taxon>Enterobacterales</taxon>
        <taxon>Enterobacteriaceae</taxon>
        <taxon>Escherichia</taxon>
    </lineage>
</organism>
<gene>
    <name evidence="2" type="ORF">NCTC10429_03152</name>
</gene>
<dbReference type="GO" id="GO:0003887">
    <property type="term" value="F:DNA-directed DNA polymerase activity"/>
    <property type="evidence" value="ECO:0007669"/>
    <property type="project" value="UniProtKB-KW"/>
</dbReference>
<dbReference type="Proteomes" id="UP000254088">
    <property type="component" value="Unassembled WGS sequence"/>
</dbReference>
<keyword evidence="2" id="KW-0808">Transferase</keyword>
<protein>
    <submittedName>
        <fullName evidence="2">Putative DNA-directed DNA polymerase</fullName>
    </submittedName>
</protein>
<evidence type="ECO:0000313" key="2">
    <source>
        <dbReference type="EMBL" id="STL92101.1"/>
    </source>
</evidence>
<name>A0A377CEQ3_ECOLX</name>
<dbReference type="AlphaFoldDB" id="A0A377CEQ3"/>
<evidence type="ECO:0000313" key="3">
    <source>
        <dbReference type="Proteomes" id="UP000254088"/>
    </source>
</evidence>
<keyword evidence="2" id="KW-0239">DNA-directed DNA polymerase</keyword>
<proteinExistence type="predicted"/>
<sequence>MSLKSALGHTLKPVNSGSRRNRHSGRLKTPPVFLQESCLKRSRFNCYHGGRNECFMMGVTPSDHWYDYDLAGAYTTGLLDILTPDYGNIRLSKNPGRLLWACDGICACHISVPGISSLSQPAGSDRSIWVILSIKWRIMGNGT</sequence>
<accession>A0A377CEQ3</accession>
<feature type="region of interest" description="Disordered" evidence="1">
    <location>
        <begin position="1"/>
        <end position="27"/>
    </location>
</feature>
<keyword evidence="2" id="KW-0548">Nucleotidyltransferase</keyword>
<evidence type="ECO:0000256" key="1">
    <source>
        <dbReference type="SAM" id="MobiDB-lite"/>
    </source>
</evidence>
<dbReference type="EMBL" id="UGEX01000001">
    <property type="protein sequence ID" value="STL92101.1"/>
    <property type="molecule type" value="Genomic_DNA"/>
</dbReference>
<reference evidence="2 3" key="1">
    <citation type="submission" date="2018-06" db="EMBL/GenBank/DDBJ databases">
        <authorList>
            <consortium name="Pathogen Informatics"/>
            <person name="Doyle S."/>
        </authorList>
    </citation>
    <scope>NUCLEOTIDE SEQUENCE [LARGE SCALE GENOMIC DNA]</scope>
    <source>
        <strain evidence="2 3">NCTC10429</strain>
    </source>
</reference>